<dbReference type="InterPro" id="IPR055102">
    <property type="entry name" value="PDXDC1-like_3rd"/>
</dbReference>
<dbReference type="OrthoDB" id="2161780at2759"/>
<dbReference type="Bgee" id="WBGene00007593">
    <property type="expression patterns" value="Expressed in pharyngeal muscle cell (C elegans) and 3 other cell types or tissues"/>
</dbReference>
<dbReference type="InParanoid" id="B1Q254"/>
<dbReference type="GO" id="GO:0016831">
    <property type="term" value="F:carboxy-lyase activity"/>
    <property type="evidence" value="ECO:0007669"/>
    <property type="project" value="UniProtKB-KW"/>
</dbReference>
<dbReference type="SUPFAM" id="SSF53383">
    <property type="entry name" value="PLP-dependent transferases"/>
    <property type="match status" value="1"/>
</dbReference>
<dbReference type="SMR" id="B1Q254"/>
<evidence type="ECO:0000313" key="11">
    <source>
        <dbReference type="Proteomes" id="UP000001940"/>
    </source>
</evidence>
<dbReference type="ExpressionAtlas" id="B1Q254">
    <property type="expression patterns" value="baseline and differential"/>
</dbReference>
<dbReference type="FunFam" id="3.40.640.10:FF:000165">
    <property type="entry name" value="Protein CBG17192"/>
    <property type="match status" value="1"/>
</dbReference>
<dbReference type="PANTHER" id="PTHR42735">
    <property type="match status" value="1"/>
</dbReference>
<evidence type="ECO:0000259" key="8">
    <source>
        <dbReference type="Pfam" id="PF22930"/>
    </source>
</evidence>
<gene>
    <name evidence="10 12" type="ORF">C14H10.3</name>
    <name evidence="10" type="ORF">CELE_C14H10.3</name>
</gene>
<comment type="similarity">
    <text evidence="2">Belongs to the group II decarboxylase family.</text>
</comment>
<dbReference type="InterPro" id="IPR055103">
    <property type="entry name" value="PDXDC1-like_2nd"/>
</dbReference>
<feature type="compositionally biased region" description="Low complexity" evidence="7">
    <location>
        <begin position="780"/>
        <end position="793"/>
    </location>
</feature>
<sequence length="802" mass="88949">MATSAEMSGTVQQIESIIQTIESKIDVSSQQHSPASNSSSTKSEDSGLDDGPKKSVTSAKPISRKSSRMSQSSGVSLPPVLEQLEHMIISDDWLGSESTSPSGLKQHAQVAKTRSREGQKLSELGRTLVTSASLKSYIDLLSSHHRQSIASWLYGNVNHVFSNLFRFADSQIYCSDPEATISLSIRNGIGHAVKLALKSSYGTDHSTKGWRAFAEQGAPVVYVSPALHMDLSSYLASEFGIADVTILPKLDSDRGEIEGRIDHHQFEKILDEDLAAGKKPLILIGVVGTTIMGQNDMISKILEIREKKAKFWLHITGQAIAALTFREPNNILVHVLSQVDSMTVPIALWLGIPSAPVVTLHRPVEGYKASYREKLDTLPWWVASSYLSGKKIVDMIENAFLLSKVMLKGLSAIPEVEMIGVDNPVELANRVYKNKFTPPTVLIFKYNYVSIKNAIQHHKDLIQNNDDHDAIAIAEKTLQDELEYGDYLNAWLRDGLLPESLPLGIDTIELGGNYGIAFRFCPLEHAATYSSHIDHVQRFVRKLTDIMRIVESTVVSKLKFSELKDDFPSLVLLPIRNWAGIGAVCYIPSIVKETNPEDWNDIQKQQISHLNLELVHQLKSVDAAFSSGDCTRYGVSCVKFGMLSDVKDLHNLVEMVAQKGKEIENSQQYLDSLAHLIRQGIEAANEALRKENDQRLQNEGMMRQLPIMGSLVNWWSPLTPESQNIRGRAFNLKTGEMQETDVLFKSKKNMDATPPITKNETPQIPHEPFATKIDEEPTSESETAVTEEAVSSAEEAKPVESS</sequence>
<feature type="region of interest" description="Disordered" evidence="7">
    <location>
        <begin position="22"/>
        <end position="75"/>
    </location>
</feature>
<dbReference type="InterPro" id="IPR050477">
    <property type="entry name" value="GrpII_AminoAcid_Decarb"/>
</dbReference>
<evidence type="ECO:0000256" key="7">
    <source>
        <dbReference type="SAM" id="MobiDB-lite"/>
    </source>
</evidence>
<reference evidence="10 11" key="1">
    <citation type="journal article" date="1998" name="Science">
        <title>Genome sequence of the nematode C. elegans: a platform for investigating biology.</title>
        <authorList>
            <consortium name="The C. elegans sequencing consortium"/>
            <person name="Sulson J.E."/>
            <person name="Waterston R."/>
        </authorList>
    </citation>
    <scope>NUCLEOTIDE SEQUENCE [LARGE SCALE GENOMIC DNA]</scope>
    <source>
        <strain evidence="10 11">Bristol N2</strain>
    </source>
</reference>
<dbReference type="KEGG" id="cel:CELE_C14H10.3"/>
<evidence type="ECO:0000256" key="4">
    <source>
        <dbReference type="ARBA" id="ARBA00022898"/>
    </source>
</evidence>
<keyword evidence="4" id="KW-0663">Pyridoxal phosphate</keyword>
<feature type="domain" description="PDXDC1-like third" evidence="9">
    <location>
        <begin position="560"/>
        <end position="668"/>
    </location>
</feature>
<keyword evidence="3" id="KW-0210">Decarboxylase</keyword>
<dbReference type="Pfam" id="PF22930">
    <property type="entry name" value="PDXDC1-like_cen"/>
    <property type="match status" value="1"/>
</dbReference>
<dbReference type="InterPro" id="IPR015424">
    <property type="entry name" value="PyrdxlP-dep_Trfase"/>
</dbReference>
<dbReference type="RefSeq" id="NP_001123108.1">
    <property type="nucleotide sequence ID" value="NM_001129636.8"/>
</dbReference>
<dbReference type="OMA" id="RLQYACR"/>
<dbReference type="Gene3D" id="3.40.640.10">
    <property type="entry name" value="Type I PLP-dependent aspartate aminotransferase-like (Major domain)"/>
    <property type="match status" value="1"/>
</dbReference>
<dbReference type="AlphaFoldDB" id="B1Q254"/>
<dbReference type="PeptideAtlas" id="B1Q254"/>
<dbReference type="PANTHER" id="PTHR42735:SF1">
    <property type="entry name" value="PYRIDOXAL-DEPENDENT DECARBOXYLASE DOMAIN-CONTAINING PROTEIN 1-RELATED"/>
    <property type="match status" value="1"/>
</dbReference>
<dbReference type="GeneID" id="181232"/>
<dbReference type="PaxDb" id="6239-C14H10.3a"/>
<dbReference type="Proteomes" id="UP000001940">
    <property type="component" value="Chromosome X"/>
</dbReference>
<keyword evidence="13" id="KW-1267">Proteomics identification</keyword>
<accession>B1Q254</accession>
<proteinExistence type="evidence at protein level"/>
<evidence type="ECO:0000313" key="10">
    <source>
        <dbReference type="EMBL" id="CAQ16134.1"/>
    </source>
</evidence>
<evidence type="ECO:0000256" key="1">
    <source>
        <dbReference type="ARBA" id="ARBA00001933"/>
    </source>
</evidence>
<dbReference type="WormBase" id="C14H10.3a">
    <property type="protein sequence ID" value="CE42309"/>
    <property type="gene ID" value="WBGene00007593"/>
</dbReference>
<evidence type="ECO:0000256" key="2">
    <source>
        <dbReference type="ARBA" id="ARBA00009533"/>
    </source>
</evidence>
<evidence type="ECO:0000256" key="5">
    <source>
        <dbReference type="ARBA" id="ARBA00023239"/>
    </source>
</evidence>
<feature type="region of interest" description="Disordered" evidence="7">
    <location>
        <begin position="748"/>
        <end position="802"/>
    </location>
</feature>
<dbReference type="InterPro" id="IPR015421">
    <property type="entry name" value="PyrdxlP-dep_Trfase_major"/>
</dbReference>
<dbReference type="CTD" id="181232"/>
<dbReference type="EMBL" id="BX284606">
    <property type="protein sequence ID" value="CAQ16134.1"/>
    <property type="molecule type" value="Genomic_DNA"/>
</dbReference>
<evidence type="ECO:0000256" key="6">
    <source>
        <dbReference type="ARBA" id="ARBA00047190"/>
    </source>
</evidence>
<evidence type="ECO:0000259" key="9">
    <source>
        <dbReference type="Pfam" id="PF22937"/>
    </source>
</evidence>
<comment type="cofactor">
    <cofactor evidence="1">
        <name>pyridoxal 5'-phosphate</name>
        <dbReference type="ChEBI" id="CHEBI:597326"/>
    </cofactor>
</comment>
<keyword evidence="11" id="KW-1185">Reference proteome</keyword>
<dbReference type="eggNOG" id="KOG0630">
    <property type="taxonomic scope" value="Eukaryota"/>
</dbReference>
<dbReference type="PhylomeDB" id="B1Q254"/>
<organism evidence="10 11">
    <name type="scientific">Caenorhabditis elegans</name>
    <dbReference type="NCBI Taxonomy" id="6239"/>
    <lineage>
        <taxon>Eukaryota</taxon>
        <taxon>Metazoa</taxon>
        <taxon>Ecdysozoa</taxon>
        <taxon>Nematoda</taxon>
        <taxon>Chromadorea</taxon>
        <taxon>Rhabditida</taxon>
        <taxon>Rhabditina</taxon>
        <taxon>Rhabditomorpha</taxon>
        <taxon>Rhabditoidea</taxon>
        <taxon>Rhabditidae</taxon>
        <taxon>Peloderinae</taxon>
        <taxon>Caenorhabditis</taxon>
    </lineage>
</organism>
<feature type="domain" description="PDXDC1/PDXD2 second" evidence="8">
    <location>
        <begin position="440"/>
        <end position="554"/>
    </location>
</feature>
<dbReference type="AGR" id="WB:WBGene00007593"/>
<feature type="compositionally biased region" description="Basic and acidic residues" evidence="7">
    <location>
        <begin position="42"/>
        <end position="53"/>
    </location>
</feature>
<dbReference type="Pfam" id="PF22937">
    <property type="entry name" value="PDXDC1-like_cen2"/>
    <property type="match status" value="1"/>
</dbReference>
<dbReference type="FunCoup" id="B1Q254">
    <property type="interactions" value="2490"/>
</dbReference>
<protein>
    <recommendedName>
        <fullName evidence="6">Pyridoxal-dependent decarboxylase domain-containing protein 1</fullName>
    </recommendedName>
</protein>
<evidence type="ECO:0007829" key="13">
    <source>
        <dbReference type="PeptideAtlas" id="B1Q254"/>
    </source>
</evidence>
<dbReference type="STRING" id="6239.C14H10.3a.1"/>
<keyword evidence="5" id="KW-0456">Lyase</keyword>
<feature type="compositionally biased region" description="Low complexity" evidence="7">
    <location>
        <begin position="22"/>
        <end position="40"/>
    </location>
</feature>
<evidence type="ECO:0000313" key="12">
    <source>
        <dbReference type="WormBase" id="C14H10.3a"/>
    </source>
</evidence>
<name>B1Q254_CAEEL</name>
<evidence type="ECO:0000256" key="3">
    <source>
        <dbReference type="ARBA" id="ARBA00022793"/>
    </source>
</evidence>